<dbReference type="SUPFAM" id="SSF52540">
    <property type="entry name" value="P-loop containing nucleoside triphosphate hydrolases"/>
    <property type="match status" value="1"/>
</dbReference>
<keyword evidence="1 3" id="KW-0547">Nucleotide-binding</keyword>
<feature type="binding site" evidence="3">
    <location>
        <begin position="204"/>
        <end position="211"/>
    </location>
    <ligand>
        <name>ATP</name>
        <dbReference type="ChEBI" id="CHEBI:30616"/>
    </ligand>
</feature>
<dbReference type="SMART" id="SM00129">
    <property type="entry name" value="KISc"/>
    <property type="match status" value="1"/>
</dbReference>
<comment type="similarity">
    <text evidence="3 4">Belongs to the TRAFAC class myosin-kinesin ATPase superfamily. Kinesin family.</text>
</comment>
<dbReference type="PANTHER" id="PTHR47969">
    <property type="entry name" value="CHROMOSOME-ASSOCIATED KINESIN KIF4A-RELATED"/>
    <property type="match status" value="1"/>
</dbReference>
<dbReference type="InterPro" id="IPR001752">
    <property type="entry name" value="Kinesin_motor_dom"/>
</dbReference>
<dbReference type="STRING" id="65357.A0A024GNW4"/>
<proteinExistence type="inferred from homology"/>
<dbReference type="PROSITE" id="PS00411">
    <property type="entry name" value="KINESIN_MOTOR_1"/>
    <property type="match status" value="1"/>
</dbReference>
<evidence type="ECO:0000259" key="6">
    <source>
        <dbReference type="PROSITE" id="PS50067"/>
    </source>
</evidence>
<dbReference type="PRINTS" id="PR00380">
    <property type="entry name" value="KINESINHEAVY"/>
</dbReference>
<sequence>MALKRTTIRQKITSARATTLPPIHSSKKPSGNDDSPRHHLDSILSPQSHIKTVYREIDMNHNKRLWKGQANVLVMVRLRSRTINEQDVAEIVQVLDHKTVIIMNHKSNNASASQLPLINKEANRIRVTHPNKQSKASILRNSTNRRTCAVPRRLESIQLIEKKRYTFDYVFTPNQSQMEIFMGTTQFLIHGILNGFNATVFAYGCTGAGKTYTMFGSCNEPGIITLTLHDLFACIDLVNKNPAAEIVYNVNVSFLEVYNENVCDLLANSGSEFLELREDPGRGSVVVGITEIDVSNVAEVMRLLRRGTKKRSQEMTAVNAVSSRSHAVFQLVVEQRSRNADDVDAEGAVLKFGKLSLVDLAGSERAAVTKNRGQRFLEGANINRSLLALGNCINALCNKSTLTETSAAIFVPYRGSKLTRLLKDSLGGSCRTVMVANIAPSLANIEETINTLKYANRVKKIKTSLTPNDCRGNHSYTHSSDRVESDIIVSLREEIKELQRKLAIETINRRKPQWIGISEDITKAFCPLSNMVGARAKLNTVIRKRIEIRRNVLEMEQKENGDASHIQVEWEYWNGMYERMCALCLSAQSESLFWLIMKFRTESDWIEIASRIRSFLYIDPKVMETYEILRMEIRLGQMELEKMESNLCRHHFEENWDTIDASSVVGNLHAFYFGADWCGDCQAFLPILKEFYQRVNVKEKLLEIIFVGSNRSEEEELIEFKKHESWLRLAFHSSLRTTLKQKYNVCAKAEQTELNITNRKSGIPCVIIVDAKGRVVDCNGVDKIKHLGHTALNHWI</sequence>
<evidence type="ECO:0000256" key="2">
    <source>
        <dbReference type="ARBA" id="ARBA00022840"/>
    </source>
</evidence>
<dbReference type="InterPro" id="IPR012336">
    <property type="entry name" value="Thioredoxin-like_fold"/>
</dbReference>
<name>A0A024GNW4_9STRA</name>
<keyword evidence="2 3" id="KW-0067">ATP-binding</keyword>
<evidence type="ECO:0000256" key="1">
    <source>
        <dbReference type="ARBA" id="ARBA00022741"/>
    </source>
</evidence>
<evidence type="ECO:0000256" key="3">
    <source>
        <dbReference type="PROSITE-ProRule" id="PRU00283"/>
    </source>
</evidence>
<evidence type="ECO:0000256" key="5">
    <source>
        <dbReference type="SAM" id="MobiDB-lite"/>
    </source>
</evidence>
<keyword evidence="4" id="KW-0493">Microtubule</keyword>
<dbReference type="Gene3D" id="3.40.30.10">
    <property type="entry name" value="Glutaredoxin"/>
    <property type="match status" value="1"/>
</dbReference>
<organism evidence="7 8">
    <name type="scientific">Albugo candida</name>
    <dbReference type="NCBI Taxonomy" id="65357"/>
    <lineage>
        <taxon>Eukaryota</taxon>
        <taxon>Sar</taxon>
        <taxon>Stramenopiles</taxon>
        <taxon>Oomycota</taxon>
        <taxon>Peronosporomycetes</taxon>
        <taxon>Albuginales</taxon>
        <taxon>Albuginaceae</taxon>
        <taxon>Albugo</taxon>
    </lineage>
</organism>
<evidence type="ECO:0000313" key="7">
    <source>
        <dbReference type="EMBL" id="CCI48461.1"/>
    </source>
</evidence>
<dbReference type="OrthoDB" id="3176171at2759"/>
<dbReference type="GO" id="GO:0007052">
    <property type="term" value="P:mitotic spindle organization"/>
    <property type="evidence" value="ECO:0007669"/>
    <property type="project" value="TreeGrafter"/>
</dbReference>
<dbReference type="EMBL" id="CAIX01000227">
    <property type="protein sequence ID" value="CCI48461.1"/>
    <property type="molecule type" value="Genomic_DNA"/>
</dbReference>
<dbReference type="GO" id="GO:0005874">
    <property type="term" value="C:microtubule"/>
    <property type="evidence" value="ECO:0007669"/>
    <property type="project" value="UniProtKB-KW"/>
</dbReference>
<feature type="domain" description="Kinesin motor" evidence="6">
    <location>
        <begin position="71"/>
        <end position="461"/>
    </location>
</feature>
<dbReference type="InterPro" id="IPR036249">
    <property type="entry name" value="Thioredoxin-like_sf"/>
</dbReference>
<dbReference type="GO" id="GO:0003777">
    <property type="term" value="F:microtubule motor activity"/>
    <property type="evidence" value="ECO:0007669"/>
    <property type="project" value="InterPro"/>
</dbReference>
<dbReference type="InterPro" id="IPR027640">
    <property type="entry name" value="Kinesin-like_fam"/>
</dbReference>
<dbReference type="PANTHER" id="PTHR47969:SF29">
    <property type="entry name" value="KINESIN-LIKE PROTEIN"/>
    <property type="match status" value="1"/>
</dbReference>
<feature type="region of interest" description="Disordered" evidence="5">
    <location>
        <begin position="1"/>
        <end position="45"/>
    </location>
</feature>
<dbReference type="InterPro" id="IPR019821">
    <property type="entry name" value="Kinesin_motor_CS"/>
</dbReference>
<evidence type="ECO:0000313" key="8">
    <source>
        <dbReference type="Proteomes" id="UP000053237"/>
    </source>
</evidence>
<keyword evidence="8" id="KW-1185">Reference proteome</keyword>
<reference evidence="7 8" key="1">
    <citation type="submission" date="2012-05" db="EMBL/GenBank/DDBJ databases">
        <title>Recombination and specialization in a pathogen metapopulation.</title>
        <authorList>
            <person name="Gardiner A."/>
            <person name="Kemen E."/>
            <person name="Schultz-Larsen T."/>
            <person name="MacLean D."/>
            <person name="Van Oosterhout C."/>
            <person name="Jones J.D.G."/>
        </authorList>
    </citation>
    <scope>NUCLEOTIDE SEQUENCE [LARGE SCALE GENOMIC DNA]</scope>
    <source>
        <strain evidence="7 8">Ac Nc2</strain>
    </source>
</reference>
<dbReference type="GO" id="GO:0008017">
    <property type="term" value="F:microtubule binding"/>
    <property type="evidence" value="ECO:0007669"/>
    <property type="project" value="InterPro"/>
</dbReference>
<comment type="caution">
    <text evidence="7">The sequence shown here is derived from an EMBL/GenBank/DDBJ whole genome shotgun (WGS) entry which is preliminary data.</text>
</comment>
<dbReference type="GO" id="GO:0051231">
    <property type="term" value="P:spindle elongation"/>
    <property type="evidence" value="ECO:0007669"/>
    <property type="project" value="TreeGrafter"/>
</dbReference>
<dbReference type="Pfam" id="PF00225">
    <property type="entry name" value="Kinesin"/>
    <property type="match status" value="1"/>
</dbReference>
<dbReference type="GO" id="GO:0007018">
    <property type="term" value="P:microtubule-based movement"/>
    <property type="evidence" value="ECO:0007669"/>
    <property type="project" value="InterPro"/>
</dbReference>
<dbReference type="Pfam" id="PF13905">
    <property type="entry name" value="Thioredoxin_8"/>
    <property type="match status" value="1"/>
</dbReference>
<gene>
    <name evidence="7" type="ORF">BN9_095910</name>
</gene>
<dbReference type="PROSITE" id="PS50067">
    <property type="entry name" value="KINESIN_MOTOR_2"/>
    <property type="match status" value="1"/>
</dbReference>
<dbReference type="InterPro" id="IPR027417">
    <property type="entry name" value="P-loop_NTPase"/>
</dbReference>
<keyword evidence="3 4" id="KW-0505">Motor protein</keyword>
<evidence type="ECO:0000256" key="4">
    <source>
        <dbReference type="RuleBase" id="RU000394"/>
    </source>
</evidence>
<dbReference type="GO" id="GO:0005875">
    <property type="term" value="C:microtubule associated complex"/>
    <property type="evidence" value="ECO:0007669"/>
    <property type="project" value="TreeGrafter"/>
</dbReference>
<dbReference type="SUPFAM" id="SSF52833">
    <property type="entry name" value="Thioredoxin-like"/>
    <property type="match status" value="1"/>
</dbReference>
<dbReference type="Proteomes" id="UP000053237">
    <property type="component" value="Unassembled WGS sequence"/>
</dbReference>
<dbReference type="InParanoid" id="A0A024GNW4"/>
<dbReference type="GO" id="GO:0005524">
    <property type="term" value="F:ATP binding"/>
    <property type="evidence" value="ECO:0007669"/>
    <property type="project" value="UniProtKB-UniRule"/>
</dbReference>
<dbReference type="InterPro" id="IPR036961">
    <property type="entry name" value="Kinesin_motor_dom_sf"/>
</dbReference>
<feature type="compositionally biased region" description="Basic and acidic residues" evidence="5">
    <location>
        <begin position="30"/>
        <end position="41"/>
    </location>
</feature>
<protein>
    <recommendedName>
        <fullName evidence="4">Kinesin-like protein</fullName>
    </recommendedName>
</protein>
<accession>A0A024GNW4</accession>
<dbReference type="AlphaFoldDB" id="A0A024GNW4"/>
<dbReference type="Gene3D" id="3.40.850.10">
    <property type="entry name" value="Kinesin motor domain"/>
    <property type="match status" value="1"/>
</dbReference>